<comment type="caution">
    <text evidence="2">The sequence shown here is derived from an EMBL/GenBank/DDBJ whole genome shotgun (WGS) entry which is preliminary data.</text>
</comment>
<evidence type="ECO:0000259" key="1">
    <source>
        <dbReference type="Pfam" id="PF04149"/>
    </source>
</evidence>
<organism evidence="2 3">
    <name type="scientific">Streptomyces mashuensis</name>
    <dbReference type="NCBI Taxonomy" id="33904"/>
    <lineage>
        <taxon>Bacteria</taxon>
        <taxon>Bacillati</taxon>
        <taxon>Actinomycetota</taxon>
        <taxon>Actinomycetes</taxon>
        <taxon>Kitasatosporales</taxon>
        <taxon>Streptomycetaceae</taxon>
        <taxon>Streptomyces</taxon>
    </lineage>
</organism>
<accession>A0A919B208</accession>
<dbReference type="RefSeq" id="WP_268255877.1">
    <property type="nucleotide sequence ID" value="NZ_BNBD01000002.1"/>
</dbReference>
<sequence length="81" mass="8951">MTSTTWQKSSYSGDDSSCIYLAATGWQKSSFSAHGDACMYLRKAPHRAIQLRESDDPGVVLTTTPQHLHALLTAIKANRLR</sequence>
<proteinExistence type="predicted"/>
<gene>
    <name evidence="2" type="ORF">GCM10010218_15410</name>
</gene>
<evidence type="ECO:0000313" key="2">
    <source>
        <dbReference type="EMBL" id="GHF35148.1"/>
    </source>
</evidence>
<protein>
    <recommendedName>
        <fullName evidence="1">DUF397 domain-containing protein</fullName>
    </recommendedName>
</protein>
<evidence type="ECO:0000313" key="3">
    <source>
        <dbReference type="Proteomes" id="UP000638313"/>
    </source>
</evidence>
<dbReference type="EMBL" id="BNBD01000002">
    <property type="protein sequence ID" value="GHF35148.1"/>
    <property type="molecule type" value="Genomic_DNA"/>
</dbReference>
<keyword evidence="3" id="KW-1185">Reference proteome</keyword>
<reference evidence="2" key="2">
    <citation type="submission" date="2020-09" db="EMBL/GenBank/DDBJ databases">
        <authorList>
            <person name="Sun Q."/>
            <person name="Ohkuma M."/>
        </authorList>
    </citation>
    <scope>NUCLEOTIDE SEQUENCE</scope>
    <source>
        <strain evidence="2">JCM 4059</strain>
    </source>
</reference>
<dbReference type="AlphaFoldDB" id="A0A919B208"/>
<reference evidence="2" key="1">
    <citation type="journal article" date="2014" name="Int. J. Syst. Evol. Microbiol.">
        <title>Complete genome sequence of Corynebacterium casei LMG S-19264T (=DSM 44701T), isolated from a smear-ripened cheese.</title>
        <authorList>
            <consortium name="US DOE Joint Genome Institute (JGI-PGF)"/>
            <person name="Walter F."/>
            <person name="Albersmeier A."/>
            <person name="Kalinowski J."/>
            <person name="Ruckert C."/>
        </authorList>
    </citation>
    <scope>NUCLEOTIDE SEQUENCE</scope>
    <source>
        <strain evidence="2">JCM 4059</strain>
    </source>
</reference>
<dbReference type="Pfam" id="PF04149">
    <property type="entry name" value="DUF397"/>
    <property type="match status" value="1"/>
</dbReference>
<dbReference type="Proteomes" id="UP000638313">
    <property type="component" value="Unassembled WGS sequence"/>
</dbReference>
<feature type="domain" description="DUF397" evidence="1">
    <location>
        <begin position="25"/>
        <end position="76"/>
    </location>
</feature>
<dbReference type="InterPro" id="IPR007278">
    <property type="entry name" value="DUF397"/>
</dbReference>
<name>A0A919B208_9ACTN</name>